<protein>
    <submittedName>
        <fullName evidence="1">Amidohydrolase 2 protein</fullName>
    </submittedName>
</protein>
<reference evidence="1 2" key="1">
    <citation type="journal article" date="2011" name="J. Bacteriol.">
        <title>Genome sequence of Salinisphaera shabanensis, a gammaproteobacterium from the harsh, variable environment of the brine-seawater interface of the Shaban Deep in the Red Sea.</title>
        <authorList>
            <person name="Antunes A."/>
            <person name="Alam I."/>
            <person name="Bajic V.B."/>
            <person name="Stingl U."/>
        </authorList>
    </citation>
    <scope>NUCLEOTIDE SEQUENCE [LARGE SCALE GENOMIC DNA]</scope>
    <source>
        <strain evidence="1 2">E1L3A</strain>
    </source>
</reference>
<gene>
    <name evidence="1" type="ORF">SSPSH_000613</name>
</gene>
<organism evidence="1 2">
    <name type="scientific">Salinisphaera shabanensis E1L3A</name>
    <dbReference type="NCBI Taxonomy" id="1033802"/>
    <lineage>
        <taxon>Bacteria</taxon>
        <taxon>Pseudomonadati</taxon>
        <taxon>Pseudomonadota</taxon>
        <taxon>Gammaproteobacteria</taxon>
        <taxon>Salinisphaerales</taxon>
        <taxon>Salinisphaeraceae</taxon>
        <taxon>Salinisphaera</taxon>
    </lineage>
</organism>
<dbReference type="GO" id="GO:0016787">
    <property type="term" value="F:hydrolase activity"/>
    <property type="evidence" value="ECO:0007669"/>
    <property type="project" value="UniProtKB-KW"/>
</dbReference>
<evidence type="ECO:0000313" key="2">
    <source>
        <dbReference type="Proteomes" id="UP000006242"/>
    </source>
</evidence>
<name>U2G2W1_9GAMM</name>
<dbReference type="EMBL" id="AFNV02000003">
    <property type="protein sequence ID" value="ERJ20503.1"/>
    <property type="molecule type" value="Genomic_DNA"/>
</dbReference>
<accession>U2G2W1</accession>
<dbReference type="STRING" id="1033802.SSPSH_000613"/>
<proteinExistence type="predicted"/>
<comment type="caution">
    <text evidence="1">The sequence shown here is derived from an EMBL/GenBank/DDBJ whole genome shotgun (WGS) entry which is preliminary data.</text>
</comment>
<sequence length="410" mass="44732">MTYERLFNRLGVLALFVALVVVAGVAGWHTLLNTYAGAWVHQPEDADWLLPDTARQLIADSLVDIDGSVVDHRIVLLPGNRIGRGPAGAAAQPAVEVTTPTTPRAWLDWQFLRHAAGVTDELQAFDIHASRLLRQIGAVPADYRGYVFAQDAVYRPGGELDEKATAGFVANADVVALAERSDGQLLPVISVHPARADAASALARWADAGIRDVAWWPVAQQIDLMGTPARAAYTVMATQNMRLHTRVGRWRDSRGRAGVIDPAALRAALEAGMQVTVSIGDVSNDPDVDVMQALFALLRVPAYRDRLSIALDGVLSGERAETVLTPLLQHPQFFERLRYASGYPHSAVARAIDLDRLANSDFIDPAVIEPLRALYDVNPLLFVFVTMRQIHLPTTGLTLPAPVFERRSRS</sequence>
<evidence type="ECO:0000313" key="1">
    <source>
        <dbReference type="EMBL" id="ERJ20503.1"/>
    </source>
</evidence>
<dbReference type="OrthoDB" id="7058873at2"/>
<reference evidence="1 2" key="2">
    <citation type="journal article" date="2013" name="PLoS ONE">
        <title>INDIGO - INtegrated Data Warehouse of MIcrobial GenOmes with Examples from the Red Sea Extremophiles.</title>
        <authorList>
            <person name="Alam I."/>
            <person name="Antunes A."/>
            <person name="Kamau A.A."/>
            <person name="Ba Alawi W."/>
            <person name="Kalkatawi M."/>
            <person name="Stingl U."/>
            <person name="Bajic V.B."/>
        </authorList>
    </citation>
    <scope>NUCLEOTIDE SEQUENCE [LARGE SCALE GENOMIC DNA]</scope>
    <source>
        <strain evidence="1 2">E1L3A</strain>
    </source>
</reference>
<dbReference type="RefSeq" id="WP_006914097.1">
    <property type="nucleotide sequence ID" value="NZ_AFNV02000003.1"/>
</dbReference>
<dbReference type="eggNOG" id="COG2159">
    <property type="taxonomic scope" value="Bacteria"/>
</dbReference>
<dbReference type="AlphaFoldDB" id="U2G2W1"/>
<keyword evidence="2" id="KW-1185">Reference proteome</keyword>
<dbReference type="Proteomes" id="UP000006242">
    <property type="component" value="Unassembled WGS sequence"/>
</dbReference>